<evidence type="ECO:0000313" key="2">
    <source>
        <dbReference type="EMBL" id="MBB3957708.1"/>
    </source>
</evidence>
<sequence>MTKAIRSVRSFTEIAEFLAQETAGPTDDFAHSFTETVDGFRISIADEVVTSDLPDALQVQLATEMLVRTMFDVLRDTRLEMLSDRLAWGIVHAFHRVAGQLDGEADKAALKVRDLIRDADGSEVMMGELEEAQTLCQSLDEAREAVACMRDHAAATFHSETGRPWSSPRGSLVSGKRTASVIAAQDFLAARRQRRIDQHHPQAPIVIFSGGAEGWHDHALIWERLDAIRARIPAMVLATTAQEKGCDAMAAAWAASRNVRLVAFTLNRKLGAQAGFRRNEQLLALCPVEAVVAQGSGLQSHLARGVRAKGIPAHFITLANQREAASR</sequence>
<dbReference type="Proteomes" id="UP000548867">
    <property type="component" value="Unassembled WGS sequence"/>
</dbReference>
<protein>
    <recommendedName>
        <fullName evidence="1">YspA cpYpsA-related SLOG domain-containing protein</fullName>
    </recommendedName>
</protein>
<accession>A0A7W6CJJ1</accession>
<dbReference type="InterPro" id="IPR019627">
    <property type="entry name" value="YAcAr"/>
</dbReference>
<dbReference type="AlphaFoldDB" id="A0A7W6CJJ1"/>
<gene>
    <name evidence="2" type="ORF">GGR38_004683</name>
</gene>
<feature type="domain" description="YspA cpYpsA-related SLOG" evidence="1">
    <location>
        <begin position="204"/>
        <end position="269"/>
    </location>
</feature>
<comment type="caution">
    <text evidence="2">The sequence shown here is derived from an EMBL/GenBank/DDBJ whole genome shotgun (WGS) entry which is preliminary data.</text>
</comment>
<dbReference type="EMBL" id="JACIDX010000031">
    <property type="protein sequence ID" value="MBB3957708.1"/>
    <property type="molecule type" value="Genomic_DNA"/>
</dbReference>
<name>A0A7W6CJJ1_9SPHN</name>
<organism evidence="2 3">
    <name type="scientific">Novosphingobium sediminicola</name>
    <dbReference type="NCBI Taxonomy" id="563162"/>
    <lineage>
        <taxon>Bacteria</taxon>
        <taxon>Pseudomonadati</taxon>
        <taxon>Pseudomonadota</taxon>
        <taxon>Alphaproteobacteria</taxon>
        <taxon>Sphingomonadales</taxon>
        <taxon>Sphingomonadaceae</taxon>
        <taxon>Novosphingobium</taxon>
    </lineage>
</organism>
<dbReference type="RefSeq" id="WP_183629239.1">
    <property type="nucleotide sequence ID" value="NZ_JACIDX010000031.1"/>
</dbReference>
<evidence type="ECO:0000259" key="1">
    <source>
        <dbReference type="Pfam" id="PF10686"/>
    </source>
</evidence>
<evidence type="ECO:0000313" key="3">
    <source>
        <dbReference type="Proteomes" id="UP000548867"/>
    </source>
</evidence>
<keyword evidence="3" id="KW-1185">Reference proteome</keyword>
<proteinExistence type="predicted"/>
<dbReference type="Pfam" id="PF10686">
    <property type="entry name" value="YAcAr"/>
    <property type="match status" value="1"/>
</dbReference>
<reference evidence="2 3" key="1">
    <citation type="submission" date="2020-08" db="EMBL/GenBank/DDBJ databases">
        <title>Genomic Encyclopedia of Type Strains, Phase IV (KMG-IV): sequencing the most valuable type-strain genomes for metagenomic binning, comparative biology and taxonomic classification.</title>
        <authorList>
            <person name="Goeker M."/>
        </authorList>
    </citation>
    <scope>NUCLEOTIDE SEQUENCE [LARGE SCALE GENOMIC DNA]</scope>
    <source>
        <strain evidence="2 3">DSM 27057</strain>
    </source>
</reference>